<evidence type="ECO:0000256" key="4">
    <source>
        <dbReference type="ARBA" id="ARBA00022614"/>
    </source>
</evidence>
<dbReference type="PANTHER" id="PTHR48057:SF7">
    <property type="entry name" value="LEUCINE-RICH REPEAT SERINE_THREONINE-PROTEIN KINASE 1"/>
    <property type="match status" value="1"/>
</dbReference>
<dbReference type="PANTHER" id="PTHR48057">
    <property type="entry name" value="LEUCINE-RICH REPEAT SERINE/THREONINE-PROTEIN KINASE 1"/>
    <property type="match status" value="1"/>
</dbReference>
<keyword evidence="7" id="KW-0472">Membrane</keyword>
<evidence type="ECO:0000256" key="6">
    <source>
        <dbReference type="ARBA" id="ARBA00022737"/>
    </source>
</evidence>
<dbReference type="OMA" id="PQDEAIM"/>
<keyword evidence="8" id="KW-0675">Receptor</keyword>
<accession>A0A9R0YHL4</accession>
<evidence type="ECO:0000256" key="2">
    <source>
        <dbReference type="ARBA" id="ARBA00009592"/>
    </source>
</evidence>
<keyword evidence="9" id="KW-0325">Glycoprotein</keyword>
<keyword evidence="3" id="KW-1003">Cell membrane</keyword>
<evidence type="ECO:0000313" key="11">
    <source>
        <dbReference type="Proteomes" id="UP000324705"/>
    </source>
</evidence>
<dbReference type="Pfam" id="PF13855">
    <property type="entry name" value="LRR_8"/>
    <property type="match status" value="1"/>
</dbReference>
<sequence length="280" mass="31078">MVKLSNLATLDLGGNQISGNIPQSIDHFKRLEELHLGSNNMSGELPSSLGNCTNLKTIDLKINNFSGDLGKVNYSALQNLRSLDFMRSNLSGIIPESIYSCSNLTALRLSANHFHGEISPRIGNLKHLPFLSLVRNSFMNITKASHVLKSCRNISTLLIGKNFTNEAMPQDEAIMGFQYLQYLSMHHCSLTGTIPNWLSKLTNLKILSLFSNQLTRPMPSWINSLDHLFCLNVSNNSLTWEIPITLMQMPVLKSDNVGMYSELEPSLLDPGVLIYGANPS</sequence>
<dbReference type="FunFam" id="3.80.10.10:FF:000213">
    <property type="entry name" value="Tyrosine-sulfated glycopeptide receptor 1"/>
    <property type="match status" value="1"/>
</dbReference>
<dbReference type="FunFam" id="3.80.10.10:FF:000041">
    <property type="entry name" value="LRR receptor-like serine/threonine-protein kinase ERECTA"/>
    <property type="match status" value="1"/>
</dbReference>
<dbReference type="InterPro" id="IPR052595">
    <property type="entry name" value="LRRC69/RLP"/>
</dbReference>
<keyword evidence="6" id="KW-0677">Repeat</keyword>
<evidence type="ECO:0000256" key="9">
    <source>
        <dbReference type="ARBA" id="ARBA00023180"/>
    </source>
</evidence>
<proteinExistence type="inferred from homology"/>
<keyword evidence="11" id="KW-1185">Reference proteome</keyword>
<dbReference type="Gramene" id="TRITD6Bv1G055690.1">
    <property type="protein sequence ID" value="TRITD6Bv1G055690.1"/>
    <property type="gene ID" value="TRITD6Bv1G055690"/>
</dbReference>
<keyword evidence="5" id="KW-0732">Signal</keyword>
<protein>
    <submittedName>
        <fullName evidence="10">Uncharacterized protein</fullName>
    </submittedName>
</protein>
<dbReference type="Pfam" id="PF00560">
    <property type="entry name" value="LRR_1"/>
    <property type="match status" value="5"/>
</dbReference>
<comment type="similarity">
    <text evidence="2">Belongs to the RLP family.</text>
</comment>
<evidence type="ECO:0000256" key="1">
    <source>
        <dbReference type="ARBA" id="ARBA00004236"/>
    </source>
</evidence>
<dbReference type="InterPro" id="IPR032675">
    <property type="entry name" value="LRR_dom_sf"/>
</dbReference>
<evidence type="ECO:0000256" key="8">
    <source>
        <dbReference type="ARBA" id="ARBA00023170"/>
    </source>
</evidence>
<comment type="subcellular location">
    <subcellularLocation>
        <location evidence="1">Cell membrane</location>
    </subcellularLocation>
</comment>
<evidence type="ECO:0000256" key="5">
    <source>
        <dbReference type="ARBA" id="ARBA00022729"/>
    </source>
</evidence>
<dbReference type="GO" id="GO:0005886">
    <property type="term" value="C:plasma membrane"/>
    <property type="evidence" value="ECO:0007669"/>
    <property type="project" value="UniProtKB-SubCell"/>
</dbReference>
<dbReference type="InterPro" id="IPR001611">
    <property type="entry name" value="Leu-rich_rpt"/>
</dbReference>
<evidence type="ECO:0000313" key="10">
    <source>
        <dbReference type="EMBL" id="VAI55602.1"/>
    </source>
</evidence>
<evidence type="ECO:0000256" key="3">
    <source>
        <dbReference type="ARBA" id="ARBA00022475"/>
    </source>
</evidence>
<name>A0A9R0YHL4_TRITD</name>
<dbReference type="Gene3D" id="3.80.10.10">
    <property type="entry name" value="Ribonuclease Inhibitor"/>
    <property type="match status" value="3"/>
</dbReference>
<organism evidence="10 11">
    <name type="scientific">Triticum turgidum subsp. durum</name>
    <name type="common">Durum wheat</name>
    <name type="synonym">Triticum durum</name>
    <dbReference type="NCBI Taxonomy" id="4567"/>
    <lineage>
        <taxon>Eukaryota</taxon>
        <taxon>Viridiplantae</taxon>
        <taxon>Streptophyta</taxon>
        <taxon>Embryophyta</taxon>
        <taxon>Tracheophyta</taxon>
        <taxon>Spermatophyta</taxon>
        <taxon>Magnoliopsida</taxon>
        <taxon>Liliopsida</taxon>
        <taxon>Poales</taxon>
        <taxon>Poaceae</taxon>
        <taxon>BOP clade</taxon>
        <taxon>Pooideae</taxon>
        <taxon>Triticodae</taxon>
        <taxon>Triticeae</taxon>
        <taxon>Triticinae</taxon>
        <taxon>Triticum</taxon>
    </lineage>
</organism>
<keyword evidence="4" id="KW-0433">Leucine-rich repeat</keyword>
<dbReference type="EMBL" id="LT934122">
    <property type="protein sequence ID" value="VAI55602.1"/>
    <property type="molecule type" value="Genomic_DNA"/>
</dbReference>
<dbReference type="Proteomes" id="UP000324705">
    <property type="component" value="Chromosome 6B"/>
</dbReference>
<gene>
    <name evidence="10" type="ORF">TRITD_6Bv1G055690</name>
</gene>
<evidence type="ECO:0000256" key="7">
    <source>
        <dbReference type="ARBA" id="ARBA00023136"/>
    </source>
</evidence>
<reference evidence="10 11" key="1">
    <citation type="submission" date="2017-09" db="EMBL/GenBank/DDBJ databases">
        <authorList>
            <consortium name="International Durum Wheat Genome Sequencing Consortium (IDWGSC)"/>
            <person name="Milanesi L."/>
        </authorList>
    </citation>
    <scope>NUCLEOTIDE SEQUENCE [LARGE SCALE GENOMIC DNA]</scope>
    <source>
        <strain evidence="11">cv. Svevo</strain>
    </source>
</reference>
<dbReference type="SUPFAM" id="SSF52058">
    <property type="entry name" value="L domain-like"/>
    <property type="match status" value="1"/>
</dbReference>
<dbReference type="AlphaFoldDB" id="A0A9R0YHL4"/>